<dbReference type="EMBL" id="HBIX01018576">
    <property type="protein sequence ID" value="CAE0720508.1"/>
    <property type="molecule type" value="Transcribed_RNA"/>
</dbReference>
<reference evidence="3" key="1">
    <citation type="submission" date="2021-01" db="EMBL/GenBank/DDBJ databases">
        <authorList>
            <person name="Corre E."/>
            <person name="Pelletier E."/>
            <person name="Niang G."/>
            <person name="Scheremetjew M."/>
            <person name="Finn R."/>
            <person name="Kale V."/>
            <person name="Holt S."/>
            <person name="Cochrane G."/>
            <person name="Meng A."/>
            <person name="Brown T."/>
            <person name="Cohen L."/>
        </authorList>
    </citation>
    <scope>NUCLEOTIDE SEQUENCE</scope>
    <source>
        <strain evidence="3">10249 10 AB</strain>
    </source>
</reference>
<sequence length="385" mass="42220">MTVPSIITTIAAVAITWHTQAALAFSNHGGGGGDGSSYYHCVSDEFTGNLPLENVTMFLEGKSSDVSTTANAFSTVGMPITGENVEDYMKATGIILTEQRHLLQMVSVPGLNDDDCQYILYPSKSGGQLWGTLHERIHFGGFVPHFEGKSRIKMCIMTTKPDPCIKDDGTVCKGILNGSMLGVPDEDSEALEFLYDSEYVDIGGIALYQMVAKTDQGLVRAGYGFANPDNMRNFFSFEFDCPNFAFLDEHTLLPVAVTIQLSAFAMEIRTFDSVEEYEVEQSKYRSSSDKDDDTPLASKFFGSDTHPGNQDNTYACIVGHVVDTELRNNELTQQSFYWALIRTAEDMEIDVVIHPGLCSSKPPHIGGVLQGYFHLSGLLVTDGNE</sequence>
<evidence type="ECO:0000313" key="3">
    <source>
        <dbReference type="EMBL" id="CAE0720508.1"/>
    </source>
</evidence>
<organism evidence="3">
    <name type="scientific">Pseudo-nitzschia australis</name>
    <dbReference type="NCBI Taxonomy" id="44445"/>
    <lineage>
        <taxon>Eukaryota</taxon>
        <taxon>Sar</taxon>
        <taxon>Stramenopiles</taxon>
        <taxon>Ochrophyta</taxon>
        <taxon>Bacillariophyta</taxon>
        <taxon>Bacillariophyceae</taxon>
        <taxon>Bacillariophycidae</taxon>
        <taxon>Bacillariales</taxon>
        <taxon>Bacillariaceae</taxon>
        <taxon>Pseudo-nitzschia</taxon>
    </lineage>
</organism>
<feature type="chain" id="PRO_5031009366" description="Subtilisin" evidence="2">
    <location>
        <begin position="25"/>
        <end position="385"/>
    </location>
</feature>
<gene>
    <name evidence="3" type="ORF">PAUS00366_LOCUS13262</name>
</gene>
<accession>A0A7S4ELM3</accession>
<proteinExistence type="predicted"/>
<evidence type="ECO:0000256" key="1">
    <source>
        <dbReference type="SAM" id="MobiDB-lite"/>
    </source>
</evidence>
<feature type="signal peptide" evidence="2">
    <location>
        <begin position="1"/>
        <end position="24"/>
    </location>
</feature>
<evidence type="ECO:0000256" key="2">
    <source>
        <dbReference type="SAM" id="SignalP"/>
    </source>
</evidence>
<evidence type="ECO:0008006" key="4">
    <source>
        <dbReference type="Google" id="ProtNLM"/>
    </source>
</evidence>
<protein>
    <recommendedName>
        <fullName evidence="4">Subtilisin</fullName>
    </recommendedName>
</protein>
<dbReference type="AlphaFoldDB" id="A0A7S4ELM3"/>
<name>A0A7S4ELM3_9STRA</name>
<keyword evidence="2" id="KW-0732">Signal</keyword>
<feature type="region of interest" description="Disordered" evidence="1">
    <location>
        <begin position="282"/>
        <end position="305"/>
    </location>
</feature>